<dbReference type="InterPro" id="IPR050491">
    <property type="entry name" value="AmpC-like"/>
</dbReference>
<evidence type="ECO:0000313" key="3">
    <source>
        <dbReference type="EMBL" id="CAA9547654.1"/>
    </source>
</evidence>
<dbReference type="Pfam" id="PF11954">
    <property type="entry name" value="DUF3471"/>
    <property type="match status" value="1"/>
</dbReference>
<dbReference type="PANTHER" id="PTHR46825">
    <property type="entry name" value="D-ALANYL-D-ALANINE-CARBOXYPEPTIDASE/ENDOPEPTIDASE AMPH"/>
    <property type="match status" value="1"/>
</dbReference>
<feature type="domain" description="Beta-lactamase-related" evidence="1">
    <location>
        <begin position="51"/>
        <end position="379"/>
    </location>
</feature>
<proteinExistence type="predicted"/>
<reference evidence="3" key="1">
    <citation type="submission" date="2020-02" db="EMBL/GenBank/DDBJ databases">
        <authorList>
            <person name="Meier V. D."/>
        </authorList>
    </citation>
    <scope>NUCLEOTIDE SEQUENCE</scope>
    <source>
        <strain evidence="3">AVDCRST_MAG43</strain>
    </source>
</reference>
<dbReference type="InterPro" id="IPR021860">
    <property type="entry name" value="Peptidase_S12_Pab87-rel_C"/>
</dbReference>
<protein>
    <submittedName>
        <fullName evidence="3">Beta-lactamase class C-like and penicillin binding proteins (PBPs) superfamily / DUF3471 domain</fullName>
    </submittedName>
</protein>
<feature type="domain" description="Peptidase S12 Pab87-related C-terminal" evidence="2">
    <location>
        <begin position="429"/>
        <end position="505"/>
    </location>
</feature>
<dbReference type="Gene3D" id="2.40.128.600">
    <property type="match status" value="1"/>
</dbReference>
<dbReference type="AlphaFoldDB" id="A0A6J4UDE4"/>
<dbReference type="InterPro" id="IPR001466">
    <property type="entry name" value="Beta-lactam-related"/>
</dbReference>
<evidence type="ECO:0000259" key="2">
    <source>
        <dbReference type="Pfam" id="PF11954"/>
    </source>
</evidence>
<accession>A0A6J4UDE4</accession>
<evidence type="ECO:0000259" key="1">
    <source>
        <dbReference type="Pfam" id="PF00144"/>
    </source>
</evidence>
<dbReference type="PROSITE" id="PS51318">
    <property type="entry name" value="TAT"/>
    <property type="match status" value="1"/>
</dbReference>
<dbReference type="SUPFAM" id="SSF56601">
    <property type="entry name" value="beta-lactamase/transpeptidase-like"/>
    <property type="match status" value="1"/>
</dbReference>
<dbReference type="InterPro" id="IPR012338">
    <property type="entry name" value="Beta-lactam/transpept-like"/>
</dbReference>
<dbReference type="InterPro" id="IPR006311">
    <property type="entry name" value="TAT_signal"/>
</dbReference>
<sequence length="517" mass="55045">MEQTQRDPRISRRTVIGSIAGTLAAGMAGVRASSGQSATPVPDHGASAADLDAFIAQAVERYDVPGAAVAVVHNGAPVLIRGYGVREVGTSTPVDADTIFQLASNTKPMTAFTLATLVDDGLIGWDTPIIDVLPELELMDSYATRYLTLRDVLAHRSGLPAFTGDLLGTLGYDRAEMLYRLRFVAPGSSFREVAAYSNLGYFIAGEVIDRLTGARWEEAMRGRLFEPVDMIRSGPAIGELADDNAALPHAEIDGEMVVVERDLHGVHGAAGSAYSTANDLARWMQMLLDQGAVDGRQVVKPERVEEMFAPSMVSEISFTETPPISDESGFSYGLGWGTFHTRGYTVLEKGGALAGVRTVVNLVPELGYGIAVVANRNLTFLPEAVRAFALEALLGTDDSGTQEEIASAEAAINAVFAAPPPEGDAIPVTVPLDALTGAYENELYGRVVVWYDAGTLQLEAGPAGWPATLKHLSRDTYLLDWGSVTSIPEPTTFVLGPDGIAVGFENDSLGRFNRVQA</sequence>
<name>A0A6J4UDE4_9BACT</name>
<dbReference type="Pfam" id="PF00144">
    <property type="entry name" value="Beta-lactamase"/>
    <property type="match status" value="1"/>
</dbReference>
<organism evidence="3">
    <name type="scientific">uncultured Thermomicrobiales bacterium</name>
    <dbReference type="NCBI Taxonomy" id="1645740"/>
    <lineage>
        <taxon>Bacteria</taxon>
        <taxon>Pseudomonadati</taxon>
        <taxon>Thermomicrobiota</taxon>
        <taxon>Thermomicrobia</taxon>
        <taxon>Thermomicrobiales</taxon>
        <taxon>environmental samples</taxon>
    </lineage>
</organism>
<gene>
    <name evidence="3" type="ORF">AVDCRST_MAG43-797</name>
</gene>
<dbReference type="PANTHER" id="PTHR46825:SF15">
    <property type="entry name" value="BETA-LACTAMASE-RELATED DOMAIN-CONTAINING PROTEIN"/>
    <property type="match status" value="1"/>
</dbReference>
<dbReference type="Gene3D" id="3.40.710.10">
    <property type="entry name" value="DD-peptidase/beta-lactamase superfamily"/>
    <property type="match status" value="1"/>
</dbReference>
<dbReference type="EMBL" id="CADCWI010000040">
    <property type="protein sequence ID" value="CAA9547654.1"/>
    <property type="molecule type" value="Genomic_DNA"/>
</dbReference>